<proteinExistence type="predicted"/>
<keyword evidence="2" id="KW-1185">Reference proteome</keyword>
<name>A0ACC3SK85_9PEZI</name>
<evidence type="ECO:0000313" key="2">
    <source>
        <dbReference type="Proteomes" id="UP001320706"/>
    </source>
</evidence>
<dbReference type="EMBL" id="JAMKPW020000006">
    <property type="protein sequence ID" value="KAK8217354.1"/>
    <property type="molecule type" value="Genomic_DNA"/>
</dbReference>
<protein>
    <submittedName>
        <fullName evidence="1">Uncharacterized protein</fullName>
    </submittedName>
</protein>
<comment type="caution">
    <text evidence="1">The sequence shown here is derived from an EMBL/GenBank/DDBJ whole genome shotgun (WGS) entry which is preliminary data.</text>
</comment>
<accession>A0ACC3SK85</accession>
<gene>
    <name evidence="1" type="ORF">M8818_001607</name>
</gene>
<dbReference type="Proteomes" id="UP001320706">
    <property type="component" value="Unassembled WGS sequence"/>
</dbReference>
<sequence length="368" mass="41199">MPRIPTKPQTEGSSTFEPDAFFTAWANEEITAPYDNDFRKFIIRSFGLKPTDTYAYKATAEVTLLQAQTYLEFGGQGRLHEWYKDEAGNQKLPPSATDIAEYGKIFLPTTSTANTLKGFSSNAKKGSLRKAIADHLLSLYQPPRPDRKIVVPKLKDEKRFINPYFDVWAWSNQNLEWGGPDPGTKDVTISHALLPVLYHHFGCVVPSYEALCVIQQVAKGKTIVDLGSGNGYWTYMMRRFGEGKNKMTVVPVDSGHSEWRTMWVGDTVASDGVQYLRHNGYGKNMVLLLVYPQVGADFTGKVLRAYKGDTIICAGTQNANGFTAFEKETIAEWMAREMPDFEKVCQIPLPSFAGKDEALFVFDRKAAA</sequence>
<reference evidence="1" key="1">
    <citation type="submission" date="2024-02" db="EMBL/GenBank/DDBJ databases">
        <title>Metagenome Assembled Genome of Zalaria obscura JY119.</title>
        <authorList>
            <person name="Vighnesh L."/>
            <person name="Jagadeeshwari U."/>
            <person name="Venkata Ramana C."/>
            <person name="Sasikala C."/>
        </authorList>
    </citation>
    <scope>NUCLEOTIDE SEQUENCE</scope>
    <source>
        <strain evidence="1">JY119</strain>
    </source>
</reference>
<evidence type="ECO:0000313" key="1">
    <source>
        <dbReference type="EMBL" id="KAK8217354.1"/>
    </source>
</evidence>
<organism evidence="1 2">
    <name type="scientific">Zalaria obscura</name>
    <dbReference type="NCBI Taxonomy" id="2024903"/>
    <lineage>
        <taxon>Eukaryota</taxon>
        <taxon>Fungi</taxon>
        <taxon>Dikarya</taxon>
        <taxon>Ascomycota</taxon>
        <taxon>Pezizomycotina</taxon>
        <taxon>Dothideomycetes</taxon>
        <taxon>Dothideomycetidae</taxon>
        <taxon>Dothideales</taxon>
        <taxon>Zalariaceae</taxon>
        <taxon>Zalaria</taxon>
    </lineage>
</organism>